<feature type="compositionally biased region" description="Polar residues" evidence="1">
    <location>
        <begin position="162"/>
        <end position="175"/>
    </location>
</feature>
<dbReference type="EMBL" id="HBIV01039578">
    <property type="protein sequence ID" value="CAE0676325.1"/>
    <property type="molecule type" value="Transcribed_RNA"/>
</dbReference>
<feature type="region of interest" description="Disordered" evidence="1">
    <location>
        <begin position="159"/>
        <end position="191"/>
    </location>
</feature>
<name>A0A7S3Z9L0_9EUKA</name>
<sequence>MHESPFENELGAADRAQRRSYVSPVVQRQKDAAKIEKRANIQGEWQKRIRVTRAGDKRRGRSHRTQGTKVEGLPATQNVGGSNSAEGDVETGPWVDFKKKRRLREERAFTAVAPIRLNRIVKRRRILQLREGDDDERVTVITMPLVVRPDGKEKKCDVVSIPSMSTKTTTSSQPQDTNSSNGDDTSSSPATILSIGENASRFLTVHSNVLPSL</sequence>
<feature type="compositionally biased region" description="Polar residues" evidence="1">
    <location>
        <begin position="75"/>
        <end position="85"/>
    </location>
</feature>
<evidence type="ECO:0000313" key="2">
    <source>
        <dbReference type="EMBL" id="CAE0676325.1"/>
    </source>
</evidence>
<feature type="region of interest" description="Disordered" evidence="1">
    <location>
        <begin position="49"/>
        <end position="91"/>
    </location>
</feature>
<evidence type="ECO:0000256" key="1">
    <source>
        <dbReference type="SAM" id="MobiDB-lite"/>
    </source>
</evidence>
<dbReference type="AlphaFoldDB" id="A0A7S3Z9L0"/>
<feature type="compositionally biased region" description="Low complexity" evidence="1">
    <location>
        <begin position="176"/>
        <end position="188"/>
    </location>
</feature>
<organism evidence="2">
    <name type="scientific">Lotharella globosa</name>
    <dbReference type="NCBI Taxonomy" id="91324"/>
    <lineage>
        <taxon>Eukaryota</taxon>
        <taxon>Sar</taxon>
        <taxon>Rhizaria</taxon>
        <taxon>Cercozoa</taxon>
        <taxon>Chlorarachniophyceae</taxon>
        <taxon>Lotharella</taxon>
    </lineage>
</organism>
<gene>
    <name evidence="2" type="ORF">LGLO00237_LOCUS28103</name>
</gene>
<feature type="compositionally biased region" description="Basic residues" evidence="1">
    <location>
        <begin position="49"/>
        <end position="66"/>
    </location>
</feature>
<feature type="region of interest" description="Disordered" evidence="1">
    <location>
        <begin position="1"/>
        <end position="25"/>
    </location>
</feature>
<reference evidence="2" key="1">
    <citation type="submission" date="2021-01" db="EMBL/GenBank/DDBJ databases">
        <authorList>
            <person name="Corre E."/>
            <person name="Pelletier E."/>
            <person name="Niang G."/>
            <person name="Scheremetjew M."/>
            <person name="Finn R."/>
            <person name="Kale V."/>
            <person name="Holt S."/>
            <person name="Cochrane G."/>
            <person name="Meng A."/>
            <person name="Brown T."/>
            <person name="Cohen L."/>
        </authorList>
    </citation>
    <scope>NUCLEOTIDE SEQUENCE</scope>
    <source>
        <strain evidence="2">CCCM811</strain>
    </source>
</reference>
<protein>
    <submittedName>
        <fullName evidence="2">Uncharacterized protein</fullName>
    </submittedName>
</protein>
<accession>A0A7S3Z9L0</accession>
<proteinExistence type="predicted"/>